<evidence type="ECO:0000256" key="1">
    <source>
        <dbReference type="ARBA" id="ARBA00004141"/>
    </source>
</evidence>
<organism evidence="8 9">
    <name type="scientific">Candidatus Kerfeldbacteria bacterium CG08_land_8_20_14_0_20_43_14</name>
    <dbReference type="NCBI Taxonomy" id="2014246"/>
    <lineage>
        <taxon>Bacteria</taxon>
        <taxon>Candidatus Kerfeldiibacteriota</taxon>
    </lineage>
</organism>
<feature type="transmembrane region" description="Helical" evidence="6">
    <location>
        <begin position="86"/>
        <end position="109"/>
    </location>
</feature>
<evidence type="ECO:0000313" key="8">
    <source>
        <dbReference type="EMBL" id="PIS40566.1"/>
    </source>
</evidence>
<dbReference type="GO" id="GO:0005886">
    <property type="term" value="C:plasma membrane"/>
    <property type="evidence" value="ECO:0007669"/>
    <property type="project" value="TreeGrafter"/>
</dbReference>
<comment type="subcellular location">
    <subcellularLocation>
        <location evidence="1">Membrane</location>
        <topology evidence="1">Multi-pass membrane protein</topology>
    </subcellularLocation>
</comment>
<comment type="caution">
    <text evidence="8">The sequence shown here is derived from an EMBL/GenBank/DDBJ whole genome shotgun (WGS) entry which is preliminary data.</text>
</comment>
<proteinExistence type="inferred from homology"/>
<evidence type="ECO:0000259" key="7">
    <source>
        <dbReference type="Pfam" id="PF04138"/>
    </source>
</evidence>
<evidence type="ECO:0000256" key="4">
    <source>
        <dbReference type="ARBA" id="ARBA00022989"/>
    </source>
</evidence>
<dbReference type="Proteomes" id="UP000236845">
    <property type="component" value="Unassembled WGS sequence"/>
</dbReference>
<dbReference type="Pfam" id="PF04138">
    <property type="entry name" value="GtrA_DPMS_TM"/>
    <property type="match status" value="1"/>
</dbReference>
<accession>A0A2H0YQ69</accession>
<evidence type="ECO:0000256" key="2">
    <source>
        <dbReference type="ARBA" id="ARBA00009399"/>
    </source>
</evidence>
<sequence length="146" mass="16432">MFNRVLNHPIAKHPLTRQFSKFVIIGFVNTGIDWGVFFALTSWVSWFGGHIIFANIISFGCGFASSFTFNRNWTFKSKDPNITKQIAIFLLINIVSLGISTAVVGSVYHITQSRLLAKTLAVVAALFWNFFAGRKWAFKPATLLQQ</sequence>
<dbReference type="PANTHER" id="PTHR38459:SF1">
    <property type="entry name" value="PROPHAGE BACTOPRENOL-LINKED GLUCOSE TRANSLOCASE HOMOLOG"/>
    <property type="match status" value="1"/>
</dbReference>
<keyword evidence="4 6" id="KW-1133">Transmembrane helix</keyword>
<dbReference type="GO" id="GO:0000271">
    <property type="term" value="P:polysaccharide biosynthetic process"/>
    <property type="evidence" value="ECO:0007669"/>
    <property type="project" value="InterPro"/>
</dbReference>
<evidence type="ECO:0000313" key="9">
    <source>
        <dbReference type="Proteomes" id="UP000236845"/>
    </source>
</evidence>
<dbReference type="InterPro" id="IPR007267">
    <property type="entry name" value="GtrA_DPMS_TM"/>
</dbReference>
<keyword evidence="3 6" id="KW-0812">Transmembrane</keyword>
<keyword evidence="5 6" id="KW-0472">Membrane</keyword>
<feature type="domain" description="GtrA/DPMS transmembrane" evidence="7">
    <location>
        <begin position="21"/>
        <end position="138"/>
    </location>
</feature>
<feature type="transmembrane region" description="Helical" evidence="6">
    <location>
        <begin position="21"/>
        <end position="40"/>
    </location>
</feature>
<dbReference type="InterPro" id="IPR051401">
    <property type="entry name" value="GtrA_CellWall_Glycosyl"/>
</dbReference>
<evidence type="ECO:0000256" key="6">
    <source>
        <dbReference type="SAM" id="Phobius"/>
    </source>
</evidence>
<gene>
    <name evidence="8" type="ORF">COT26_02630</name>
</gene>
<feature type="transmembrane region" description="Helical" evidence="6">
    <location>
        <begin position="115"/>
        <end position="132"/>
    </location>
</feature>
<name>A0A2H0YQ69_9BACT</name>
<reference evidence="9" key="1">
    <citation type="submission" date="2017-09" db="EMBL/GenBank/DDBJ databases">
        <title>Depth-based differentiation of microbial function through sediment-hosted aquifers and enrichment of novel symbionts in the deep terrestrial subsurface.</title>
        <authorList>
            <person name="Probst A.J."/>
            <person name="Ladd B."/>
            <person name="Jarett J.K."/>
            <person name="Geller-Mcgrath D.E."/>
            <person name="Sieber C.M.K."/>
            <person name="Emerson J.B."/>
            <person name="Anantharaman K."/>
            <person name="Thomas B.C."/>
            <person name="Malmstrom R."/>
            <person name="Stieglmeier M."/>
            <person name="Klingl A."/>
            <person name="Woyke T."/>
            <person name="Ryan C.M."/>
            <person name="Banfield J.F."/>
        </authorList>
    </citation>
    <scope>NUCLEOTIDE SEQUENCE [LARGE SCALE GENOMIC DNA]</scope>
</reference>
<dbReference type="PANTHER" id="PTHR38459">
    <property type="entry name" value="PROPHAGE BACTOPRENOL-LINKED GLUCOSE TRANSLOCASE HOMOLOG"/>
    <property type="match status" value="1"/>
</dbReference>
<feature type="transmembrane region" description="Helical" evidence="6">
    <location>
        <begin position="46"/>
        <end position="65"/>
    </location>
</feature>
<protein>
    <recommendedName>
        <fullName evidence="7">GtrA/DPMS transmembrane domain-containing protein</fullName>
    </recommendedName>
</protein>
<evidence type="ECO:0000256" key="3">
    <source>
        <dbReference type="ARBA" id="ARBA00022692"/>
    </source>
</evidence>
<dbReference type="AlphaFoldDB" id="A0A2H0YQ69"/>
<dbReference type="EMBL" id="PEXW01000059">
    <property type="protein sequence ID" value="PIS40566.1"/>
    <property type="molecule type" value="Genomic_DNA"/>
</dbReference>
<evidence type="ECO:0000256" key="5">
    <source>
        <dbReference type="ARBA" id="ARBA00023136"/>
    </source>
</evidence>
<comment type="similarity">
    <text evidence="2">Belongs to the GtrA family.</text>
</comment>